<keyword evidence="3" id="KW-1185">Reference proteome</keyword>
<dbReference type="RefSeq" id="WP_120461601.1">
    <property type="nucleotide sequence ID" value="NZ_BMIW01000027.1"/>
</dbReference>
<sequence length="174" mass="19807">MDITGTFYFWGAGIPVLLLATLFTILLIKGWIPTSRVDYAGICVMLVITILISISLIQSVNTNGWANEKIRSDSLKITADEKYEYQIELINLFQRNSRARLYLKEIASGGESYIMINIQTRMIEGLRIGDVNHWVKLEPTDDSTQYILYTTKDLHIPEEKFTIDVVAGTSNRIQ</sequence>
<proteinExistence type="predicted"/>
<protein>
    <submittedName>
        <fullName evidence="2">Uncharacterized protein</fullName>
    </submittedName>
</protein>
<feature type="transmembrane region" description="Helical" evidence="1">
    <location>
        <begin position="6"/>
        <end position="27"/>
    </location>
</feature>
<evidence type="ECO:0000256" key="1">
    <source>
        <dbReference type="SAM" id="Phobius"/>
    </source>
</evidence>
<accession>A0ABQ1W354</accession>
<keyword evidence="1" id="KW-1133">Transmembrane helix</keyword>
<keyword evidence="1" id="KW-0812">Transmembrane</keyword>
<feature type="transmembrane region" description="Helical" evidence="1">
    <location>
        <begin position="39"/>
        <end position="57"/>
    </location>
</feature>
<comment type="caution">
    <text evidence="2">The sequence shown here is derived from an EMBL/GenBank/DDBJ whole genome shotgun (WGS) entry which is preliminary data.</text>
</comment>
<evidence type="ECO:0000313" key="3">
    <source>
        <dbReference type="Proteomes" id="UP000608420"/>
    </source>
</evidence>
<keyword evidence="1" id="KW-0472">Membrane</keyword>
<dbReference type="Proteomes" id="UP000608420">
    <property type="component" value="Unassembled WGS sequence"/>
</dbReference>
<name>A0ABQ1W354_9BACL</name>
<dbReference type="EMBL" id="BMIW01000027">
    <property type="protein sequence ID" value="GGG09035.1"/>
    <property type="molecule type" value="Genomic_DNA"/>
</dbReference>
<reference evidence="3" key="1">
    <citation type="journal article" date="2019" name="Int. J. Syst. Evol. Microbiol.">
        <title>The Global Catalogue of Microorganisms (GCM) 10K type strain sequencing project: providing services to taxonomists for standard genome sequencing and annotation.</title>
        <authorList>
            <consortium name="The Broad Institute Genomics Platform"/>
            <consortium name="The Broad Institute Genome Sequencing Center for Infectious Disease"/>
            <person name="Wu L."/>
            <person name="Ma J."/>
        </authorList>
    </citation>
    <scope>NUCLEOTIDE SEQUENCE [LARGE SCALE GENOMIC DNA]</scope>
    <source>
        <strain evidence="3">CGMCC 1.15420</strain>
    </source>
</reference>
<gene>
    <name evidence="2" type="ORF">GCM10010913_33550</name>
</gene>
<organism evidence="2 3">
    <name type="scientific">Paenibacillus aceti</name>
    <dbReference type="NCBI Taxonomy" id="1820010"/>
    <lineage>
        <taxon>Bacteria</taxon>
        <taxon>Bacillati</taxon>
        <taxon>Bacillota</taxon>
        <taxon>Bacilli</taxon>
        <taxon>Bacillales</taxon>
        <taxon>Paenibacillaceae</taxon>
        <taxon>Paenibacillus</taxon>
    </lineage>
</organism>
<evidence type="ECO:0000313" key="2">
    <source>
        <dbReference type="EMBL" id="GGG09035.1"/>
    </source>
</evidence>